<dbReference type="EMBL" id="CM039174">
    <property type="protein sequence ID" value="KAH9751985.1"/>
    <property type="molecule type" value="Genomic_DNA"/>
</dbReference>
<evidence type="ECO:0000313" key="2">
    <source>
        <dbReference type="Proteomes" id="UP000829398"/>
    </source>
</evidence>
<keyword evidence="2" id="KW-1185">Reference proteome</keyword>
<organism evidence="1 2">
    <name type="scientific">Citrus sinensis</name>
    <name type="common">Sweet orange</name>
    <name type="synonym">Citrus aurantium var. sinensis</name>
    <dbReference type="NCBI Taxonomy" id="2711"/>
    <lineage>
        <taxon>Eukaryota</taxon>
        <taxon>Viridiplantae</taxon>
        <taxon>Streptophyta</taxon>
        <taxon>Embryophyta</taxon>
        <taxon>Tracheophyta</taxon>
        <taxon>Spermatophyta</taxon>
        <taxon>Magnoliopsida</taxon>
        <taxon>eudicotyledons</taxon>
        <taxon>Gunneridae</taxon>
        <taxon>Pentapetalae</taxon>
        <taxon>rosids</taxon>
        <taxon>malvids</taxon>
        <taxon>Sapindales</taxon>
        <taxon>Rutaceae</taxon>
        <taxon>Aurantioideae</taxon>
        <taxon>Citrus</taxon>
    </lineage>
</organism>
<reference evidence="2" key="1">
    <citation type="journal article" date="2023" name="Hortic. Res.">
        <title>A chromosome-level phased genome enabling allele-level studies in sweet orange: a case study on citrus Huanglongbing tolerance.</title>
        <authorList>
            <person name="Wu B."/>
            <person name="Yu Q."/>
            <person name="Deng Z."/>
            <person name="Duan Y."/>
            <person name="Luo F."/>
            <person name="Gmitter F. Jr."/>
        </authorList>
    </citation>
    <scope>NUCLEOTIDE SEQUENCE [LARGE SCALE GENOMIC DNA]</scope>
    <source>
        <strain evidence="2">cv. Valencia</strain>
    </source>
</reference>
<dbReference type="Proteomes" id="UP000829398">
    <property type="component" value="Chromosome 5"/>
</dbReference>
<comment type="caution">
    <text evidence="1">The sequence shown here is derived from an EMBL/GenBank/DDBJ whole genome shotgun (WGS) entry which is preliminary data.</text>
</comment>
<sequence length="286" mass="32425">MQQAWKRVKEVKIESMGDNIFLFKFATEEEKKRVFMGVGGVGAWHFDISLLVLIELVGIGGIKDQSFTHASSWVQMHNIPIMCMNMVAIRKIGEKIGTVQEIKTDEAGECIRQFAHIRVSIDITQPLKKVMFLQGEGSKIPMPILYEKLPNFCFCCAHIGHQYRECLKYMGQQKEDLPYGEWMRAVTQAERVKQNRMRERTNCEQNHSNTNNAAVSNPGTNEGQQNPIGQNGSYPKNLGAEPEKNATQPSITQKQGGAGSINADRHRAEKYTSRESEQKQRHQRGT</sequence>
<proteinExistence type="predicted"/>
<protein>
    <submittedName>
        <fullName evidence="1">Uncharacterized protein</fullName>
    </submittedName>
</protein>
<gene>
    <name evidence="1" type="ORF">KPL71_014514</name>
</gene>
<name>A0ACB8KC40_CITSI</name>
<accession>A0ACB8KC40</accession>
<evidence type="ECO:0000313" key="1">
    <source>
        <dbReference type="EMBL" id="KAH9751985.1"/>
    </source>
</evidence>